<dbReference type="PANTHER" id="PTHR44591:SF3">
    <property type="entry name" value="RESPONSE REGULATORY DOMAIN-CONTAINING PROTEIN"/>
    <property type="match status" value="1"/>
</dbReference>
<dbReference type="PANTHER" id="PTHR44591">
    <property type="entry name" value="STRESS RESPONSE REGULATOR PROTEIN 1"/>
    <property type="match status" value="1"/>
</dbReference>
<keyword evidence="5" id="KW-1185">Reference proteome</keyword>
<dbReference type="Pfam" id="PF00072">
    <property type="entry name" value="Response_reg"/>
    <property type="match status" value="1"/>
</dbReference>
<evidence type="ECO:0000313" key="4">
    <source>
        <dbReference type="EMBL" id="RFM28845.1"/>
    </source>
</evidence>
<dbReference type="Proteomes" id="UP000261284">
    <property type="component" value="Unassembled WGS sequence"/>
</dbReference>
<protein>
    <submittedName>
        <fullName evidence="4">DNA-binding response regulator</fullName>
    </submittedName>
</protein>
<gene>
    <name evidence="4" type="ORF">DXN05_08715</name>
</gene>
<evidence type="ECO:0000256" key="2">
    <source>
        <dbReference type="PROSITE-ProRule" id="PRU00169"/>
    </source>
</evidence>
<evidence type="ECO:0000256" key="1">
    <source>
        <dbReference type="ARBA" id="ARBA00022553"/>
    </source>
</evidence>
<dbReference type="InterPro" id="IPR050595">
    <property type="entry name" value="Bact_response_regulator"/>
</dbReference>
<dbReference type="CDD" id="cd17574">
    <property type="entry name" value="REC_OmpR"/>
    <property type="match status" value="1"/>
</dbReference>
<name>A0A3E1NLN8_9BACT</name>
<keyword evidence="1 2" id="KW-0597">Phosphoprotein</keyword>
<sequence length="127" mass="14336">MNEVPAKNILIVEDDDIMLKVVERILKREGYGVEIARDGKEALQKVQDNKYALIITDLMMPYANGFEIISKVNGNAEKRTPVIILSSLGNEDSIMEGFKMGADDFLRKPVMVGELVIRVKRLIDQNK</sequence>
<dbReference type="AlphaFoldDB" id="A0A3E1NLN8"/>
<dbReference type="SMART" id="SM00448">
    <property type="entry name" value="REC"/>
    <property type="match status" value="1"/>
</dbReference>
<dbReference type="PROSITE" id="PS50110">
    <property type="entry name" value="RESPONSE_REGULATORY"/>
    <property type="match status" value="1"/>
</dbReference>
<evidence type="ECO:0000313" key="5">
    <source>
        <dbReference type="Proteomes" id="UP000261284"/>
    </source>
</evidence>
<evidence type="ECO:0000259" key="3">
    <source>
        <dbReference type="PROSITE" id="PS50110"/>
    </source>
</evidence>
<feature type="modified residue" description="4-aspartylphosphate" evidence="2">
    <location>
        <position position="57"/>
    </location>
</feature>
<dbReference type="RefSeq" id="WP_116846833.1">
    <property type="nucleotide sequence ID" value="NZ_QTJU01000002.1"/>
</dbReference>
<dbReference type="OrthoDB" id="9789181at2"/>
<dbReference type="InterPro" id="IPR011006">
    <property type="entry name" value="CheY-like_superfamily"/>
</dbReference>
<dbReference type="EMBL" id="QTJU01000002">
    <property type="protein sequence ID" value="RFM28845.1"/>
    <property type="molecule type" value="Genomic_DNA"/>
</dbReference>
<comment type="caution">
    <text evidence="4">The sequence shown here is derived from an EMBL/GenBank/DDBJ whole genome shotgun (WGS) entry which is preliminary data.</text>
</comment>
<dbReference type="GO" id="GO:0000160">
    <property type="term" value="P:phosphorelay signal transduction system"/>
    <property type="evidence" value="ECO:0007669"/>
    <property type="project" value="InterPro"/>
</dbReference>
<dbReference type="InterPro" id="IPR001789">
    <property type="entry name" value="Sig_transdc_resp-reg_receiver"/>
</dbReference>
<dbReference type="Gene3D" id="3.40.50.2300">
    <property type="match status" value="1"/>
</dbReference>
<reference evidence="4 5" key="1">
    <citation type="submission" date="2018-08" db="EMBL/GenBank/DDBJ databases">
        <title>Chitinophagaceae sp. K23C18032701, a novel bacterium isolated from forest soil.</title>
        <authorList>
            <person name="Wang C."/>
        </authorList>
    </citation>
    <scope>NUCLEOTIDE SEQUENCE [LARGE SCALE GENOMIC DNA]</scope>
    <source>
        <strain evidence="4 5">K23C18032701</strain>
    </source>
</reference>
<proteinExistence type="predicted"/>
<dbReference type="SUPFAM" id="SSF52172">
    <property type="entry name" value="CheY-like"/>
    <property type="match status" value="1"/>
</dbReference>
<dbReference type="GO" id="GO:0003677">
    <property type="term" value="F:DNA binding"/>
    <property type="evidence" value="ECO:0007669"/>
    <property type="project" value="UniProtKB-KW"/>
</dbReference>
<organism evidence="4 5">
    <name type="scientific">Deminuibacter soli</name>
    <dbReference type="NCBI Taxonomy" id="2291815"/>
    <lineage>
        <taxon>Bacteria</taxon>
        <taxon>Pseudomonadati</taxon>
        <taxon>Bacteroidota</taxon>
        <taxon>Chitinophagia</taxon>
        <taxon>Chitinophagales</taxon>
        <taxon>Chitinophagaceae</taxon>
        <taxon>Deminuibacter</taxon>
    </lineage>
</organism>
<feature type="domain" description="Response regulatory" evidence="3">
    <location>
        <begin position="8"/>
        <end position="123"/>
    </location>
</feature>
<keyword evidence="4" id="KW-0238">DNA-binding</keyword>
<accession>A0A3E1NLN8</accession>